<dbReference type="CDD" id="cd00093">
    <property type="entry name" value="HTH_XRE"/>
    <property type="match status" value="1"/>
</dbReference>
<dbReference type="PANTHER" id="PTHR46558:SF11">
    <property type="entry name" value="HTH-TYPE TRANSCRIPTIONAL REGULATOR XRE"/>
    <property type="match status" value="1"/>
</dbReference>
<dbReference type="PANTHER" id="PTHR46558">
    <property type="entry name" value="TRACRIPTIONAL REGULATORY PROTEIN-RELATED-RELATED"/>
    <property type="match status" value="1"/>
</dbReference>
<evidence type="ECO:0000313" key="3">
    <source>
        <dbReference type="EMBL" id="CEI73896.1"/>
    </source>
</evidence>
<keyword evidence="4" id="KW-1185">Reference proteome</keyword>
<gene>
    <name evidence="3" type="ORF">FRIFI_2370</name>
</gene>
<dbReference type="EMBL" id="LN650648">
    <property type="protein sequence ID" value="CEI73896.1"/>
    <property type="molecule type" value="Genomic_DNA"/>
</dbReference>
<dbReference type="InterPro" id="IPR001387">
    <property type="entry name" value="Cro/C1-type_HTH"/>
</dbReference>
<keyword evidence="1" id="KW-0238">DNA-binding</keyword>
<dbReference type="SUPFAM" id="SSF47413">
    <property type="entry name" value="lambda repressor-like DNA-binding domains"/>
    <property type="match status" value="1"/>
</dbReference>
<dbReference type="SMART" id="SM00530">
    <property type="entry name" value="HTH_XRE"/>
    <property type="match status" value="1"/>
</dbReference>
<evidence type="ECO:0000259" key="2">
    <source>
        <dbReference type="PROSITE" id="PS50943"/>
    </source>
</evidence>
<dbReference type="Proteomes" id="UP000245695">
    <property type="component" value="Chromosome 1"/>
</dbReference>
<dbReference type="AlphaFoldDB" id="A0A2P2BU48"/>
<dbReference type="RefSeq" id="WP_166505959.1">
    <property type="nucleotide sequence ID" value="NZ_LN650648.1"/>
</dbReference>
<accession>A0A2P2BU48</accession>
<dbReference type="KEGG" id="rhom:FRIFI_2370"/>
<evidence type="ECO:0000256" key="1">
    <source>
        <dbReference type="ARBA" id="ARBA00023125"/>
    </source>
</evidence>
<dbReference type="GO" id="GO:0003677">
    <property type="term" value="F:DNA binding"/>
    <property type="evidence" value="ECO:0007669"/>
    <property type="project" value="UniProtKB-KW"/>
</dbReference>
<organism evidence="3 4">
    <name type="scientific">Romboutsia hominis</name>
    <dbReference type="NCBI Taxonomy" id="1507512"/>
    <lineage>
        <taxon>Bacteria</taxon>
        <taxon>Bacillati</taxon>
        <taxon>Bacillota</taxon>
        <taxon>Clostridia</taxon>
        <taxon>Peptostreptococcales</taxon>
        <taxon>Peptostreptococcaceae</taxon>
        <taxon>Romboutsia</taxon>
    </lineage>
</organism>
<protein>
    <submittedName>
        <fullName evidence="3">Cro/C1-type HTH domain profile</fullName>
    </submittedName>
</protein>
<evidence type="ECO:0000313" key="4">
    <source>
        <dbReference type="Proteomes" id="UP000245695"/>
    </source>
</evidence>
<dbReference type="InterPro" id="IPR010982">
    <property type="entry name" value="Lambda_DNA-bd_dom_sf"/>
</dbReference>
<sequence length="118" mass="14254">MTFGQRFKELRIQKGLKQQELVDDFNKIYGYTFTKSAISQYENDKRKPETEALRDFALYFNVSLDYLLCINEDRDINIDIKDQFLDFVEEFFKNKDVSRDEKDKLFKELSTLYFDSLK</sequence>
<dbReference type="Pfam" id="PF12844">
    <property type="entry name" value="HTH_19"/>
    <property type="match status" value="1"/>
</dbReference>
<proteinExistence type="predicted"/>
<reference evidence="3 4" key="1">
    <citation type="submission" date="2014-09" db="EMBL/GenBank/DDBJ databases">
        <authorList>
            <person name="Hornung B.V."/>
        </authorList>
    </citation>
    <scope>NUCLEOTIDE SEQUENCE [LARGE SCALE GENOMIC DNA]</scope>
    <source>
        <strain evidence="3 4">FRIFI</strain>
    </source>
</reference>
<dbReference type="PROSITE" id="PS50943">
    <property type="entry name" value="HTH_CROC1"/>
    <property type="match status" value="1"/>
</dbReference>
<name>A0A2P2BU48_9FIRM</name>
<feature type="domain" description="HTH cro/C1-type" evidence="2">
    <location>
        <begin position="7"/>
        <end position="67"/>
    </location>
</feature>
<dbReference type="Gene3D" id="1.10.260.40">
    <property type="entry name" value="lambda repressor-like DNA-binding domains"/>
    <property type="match status" value="1"/>
</dbReference>